<sequence length="121" mass="13973">MLTKYQKTIMTNVNGKFGYRWINLNPTIIQQLGLRSRPWLKKKRGPFSVFFALSGALFSGGPKKRPPFHRGRSRPRTLFYASEGAPPFSFISLLCWEINGKEGARPWGPSPFSFWFFLTKK</sequence>
<dbReference type="EMBL" id="MK527108">
    <property type="protein sequence ID" value="QGN66671.1"/>
    <property type="molecule type" value="Genomic_DNA"/>
</dbReference>
<dbReference type="RefSeq" id="YP_009722269.1">
    <property type="nucleotide sequence ID" value="NC_045397.1"/>
</dbReference>
<evidence type="ECO:0000313" key="1">
    <source>
        <dbReference type="EMBL" id="QGN66671.1"/>
    </source>
</evidence>
<dbReference type="GeneID" id="42905993"/>
<reference evidence="1" key="1">
    <citation type="submission" date="2019-02" db="EMBL/GenBank/DDBJ databases">
        <title>The largest mitochondrial genome of Morchella importuna (272.2 kb) among fungi reservoir of numerous mitochondrial ORFs, repeatitive sequences and nuclear genome horizontal transfer.</title>
        <authorList>
            <person name="Liu W."/>
            <person name="Bian Y."/>
        </authorList>
    </citation>
    <scope>NUCLEOTIDE SEQUENCE</scope>
</reference>
<gene>
    <name evidence="1" type="primary">orf121</name>
</gene>
<name>A0A650AFJ5_9PEZI</name>
<protein>
    <submittedName>
        <fullName evidence="1">Uncharacterized protein</fullName>
    </submittedName>
</protein>
<organism evidence="1">
    <name type="scientific">Morchella importuna</name>
    <dbReference type="NCBI Taxonomy" id="1174673"/>
    <lineage>
        <taxon>Eukaryota</taxon>
        <taxon>Fungi</taxon>
        <taxon>Dikarya</taxon>
        <taxon>Ascomycota</taxon>
        <taxon>Pezizomycotina</taxon>
        <taxon>Pezizomycetes</taxon>
        <taxon>Pezizales</taxon>
        <taxon>Morchellaceae</taxon>
        <taxon>Morchella</taxon>
    </lineage>
</organism>
<accession>A0A650AFJ5</accession>
<proteinExistence type="predicted"/>
<keyword evidence="1" id="KW-0496">Mitochondrion</keyword>
<dbReference type="AlphaFoldDB" id="A0A650AFJ5"/>
<geneLocation type="mitochondrion" evidence="1"/>